<dbReference type="CDD" id="cd02042">
    <property type="entry name" value="ParAB_family"/>
    <property type="match status" value="1"/>
</dbReference>
<dbReference type="AlphaFoldDB" id="A0A563VNX0"/>
<organism evidence="2 3">
    <name type="scientific">Hyella patelloides LEGE 07179</name>
    <dbReference type="NCBI Taxonomy" id="945734"/>
    <lineage>
        <taxon>Bacteria</taxon>
        <taxon>Bacillati</taxon>
        <taxon>Cyanobacteriota</taxon>
        <taxon>Cyanophyceae</taxon>
        <taxon>Pleurocapsales</taxon>
        <taxon>Hyellaceae</taxon>
        <taxon>Hyella</taxon>
    </lineage>
</organism>
<reference evidence="2 3" key="1">
    <citation type="submission" date="2019-01" db="EMBL/GenBank/DDBJ databases">
        <authorList>
            <person name="Brito A."/>
        </authorList>
    </citation>
    <scope>NUCLEOTIDE SEQUENCE [LARGE SCALE GENOMIC DNA]</scope>
    <source>
        <strain evidence="2">1</strain>
    </source>
</reference>
<dbReference type="InterPro" id="IPR027417">
    <property type="entry name" value="P-loop_NTPase"/>
</dbReference>
<proteinExistence type="predicted"/>
<dbReference type="InterPro" id="IPR050678">
    <property type="entry name" value="DNA_Partitioning_ATPase"/>
</dbReference>
<dbReference type="Pfam" id="PF13614">
    <property type="entry name" value="AAA_31"/>
    <property type="match status" value="1"/>
</dbReference>
<name>A0A563VNX0_9CYAN</name>
<evidence type="ECO:0000313" key="2">
    <source>
        <dbReference type="EMBL" id="VEP13120.1"/>
    </source>
</evidence>
<keyword evidence="3" id="KW-1185">Reference proteome</keyword>
<dbReference type="EMBL" id="CAACVJ010000094">
    <property type="protein sequence ID" value="VEP13120.1"/>
    <property type="molecule type" value="Genomic_DNA"/>
</dbReference>
<dbReference type="RefSeq" id="WP_222427168.1">
    <property type="nucleotide sequence ID" value="NZ_LR213933.1"/>
</dbReference>
<gene>
    <name evidence="2" type="ORF">H1P_1830018</name>
</gene>
<accession>A0A563VNX0</accession>
<protein>
    <submittedName>
        <fullName evidence="2">ParA family protein CT_582</fullName>
    </submittedName>
</protein>
<dbReference type="PANTHER" id="PTHR13696:SF52">
    <property type="entry name" value="PARA FAMILY PROTEIN CT_582"/>
    <property type="match status" value="1"/>
</dbReference>
<dbReference type="InterPro" id="IPR025669">
    <property type="entry name" value="AAA_dom"/>
</dbReference>
<feature type="domain" description="AAA" evidence="1">
    <location>
        <begin position="3"/>
        <end position="71"/>
    </location>
</feature>
<dbReference type="SUPFAM" id="SSF52540">
    <property type="entry name" value="P-loop containing nucleoside triphosphate hydrolases"/>
    <property type="match status" value="1"/>
</dbReference>
<dbReference type="PANTHER" id="PTHR13696">
    <property type="entry name" value="P-LOOP CONTAINING NUCLEOSIDE TRIPHOSPHATE HYDROLASE"/>
    <property type="match status" value="1"/>
</dbReference>
<dbReference type="Proteomes" id="UP000320055">
    <property type="component" value="Unassembled WGS sequence"/>
</dbReference>
<dbReference type="Gene3D" id="3.40.50.300">
    <property type="entry name" value="P-loop containing nucleotide triphosphate hydrolases"/>
    <property type="match status" value="1"/>
</dbReference>
<evidence type="ECO:0000313" key="3">
    <source>
        <dbReference type="Proteomes" id="UP000320055"/>
    </source>
</evidence>
<sequence length="89" mass="9641">MLKVAVFNFKGGTGKSTTTLNLGACLTTSKRKVLVIDLDGQRTLSFGLGLDGDAPTALNWLSNEEIKPLATNTKNLWLIPGDLIWECFS</sequence>
<evidence type="ECO:0000259" key="1">
    <source>
        <dbReference type="Pfam" id="PF13614"/>
    </source>
</evidence>